<keyword evidence="5 7" id="KW-1133">Transmembrane helix</keyword>
<feature type="transmembrane region" description="Helical" evidence="7">
    <location>
        <begin position="122"/>
        <end position="142"/>
    </location>
</feature>
<sequence>MTVGSQDAAACAEGGRRSGQSRSNAAFFLLAAVQIVLIMAITMLAVALPRIEAELGLSASRLTLVNAAYGLSFSGLLLLGGRAADLYGRRRLFTTGLALFGGASLTAGIAPEFWTLTISRFLQGAGAALAAPAAMALVGAVFPDPGRHARAMAVWGGLSPMGAAAGTLASGAVSTWVSWRWTFAVPVVAAVLALALSGPLLPAGKTNVRGGLDVKGAVLATAGLTALSYGLVYAAEHSWISLAVLGPIAISVVLLATFAVVERKTADPLLPLDFLKSGHRLGALWVILAGATAISTMFMLMSLYFQQVAGMSPLGTAAAFLPFSLVLFLSGISVARLVRRFGARNVTVVGSVLAAAGLALLGAMAADSPYVGTLLAGLLVLPVGISMMFSGATVKVFSRVDDERSGLAGSLVNTAMETGPTAGLALLVSLATAHTGSLLDEETGARFAETAGYSFAFNTAAVALLGTAVLTLWTLRERPRRQES</sequence>
<evidence type="ECO:0000256" key="7">
    <source>
        <dbReference type="SAM" id="Phobius"/>
    </source>
</evidence>
<evidence type="ECO:0000256" key="5">
    <source>
        <dbReference type="ARBA" id="ARBA00022989"/>
    </source>
</evidence>
<feature type="transmembrane region" description="Helical" evidence="7">
    <location>
        <begin position="183"/>
        <end position="204"/>
    </location>
</feature>
<feature type="transmembrane region" description="Helical" evidence="7">
    <location>
        <begin position="451"/>
        <end position="475"/>
    </location>
</feature>
<feature type="transmembrane region" description="Helical" evidence="7">
    <location>
        <begin position="60"/>
        <end position="80"/>
    </location>
</feature>
<dbReference type="GO" id="GO:0022857">
    <property type="term" value="F:transmembrane transporter activity"/>
    <property type="evidence" value="ECO:0007669"/>
    <property type="project" value="InterPro"/>
</dbReference>
<dbReference type="PROSITE" id="PS50850">
    <property type="entry name" value="MFS"/>
    <property type="match status" value="1"/>
</dbReference>
<feature type="transmembrane region" description="Helical" evidence="7">
    <location>
        <begin position="216"/>
        <end position="234"/>
    </location>
</feature>
<keyword evidence="6 7" id="KW-0472">Membrane</keyword>
<keyword evidence="3" id="KW-1003">Cell membrane</keyword>
<dbReference type="PROSITE" id="PS00216">
    <property type="entry name" value="SUGAR_TRANSPORT_1"/>
    <property type="match status" value="1"/>
</dbReference>
<proteinExistence type="predicted"/>
<evidence type="ECO:0000313" key="9">
    <source>
        <dbReference type="EMBL" id="SDP84573.1"/>
    </source>
</evidence>
<keyword evidence="4 7" id="KW-0812">Transmembrane</keyword>
<dbReference type="OrthoDB" id="7375466at2"/>
<dbReference type="CDD" id="cd17321">
    <property type="entry name" value="MFS_MMR_MDR_like"/>
    <property type="match status" value="1"/>
</dbReference>
<comment type="subcellular location">
    <subcellularLocation>
        <location evidence="1">Cell membrane</location>
        <topology evidence="1">Multi-pass membrane protein</topology>
    </subcellularLocation>
</comment>
<reference evidence="10" key="1">
    <citation type="submission" date="2016-10" db="EMBL/GenBank/DDBJ databases">
        <authorList>
            <person name="Varghese N."/>
            <person name="Submissions S."/>
        </authorList>
    </citation>
    <scope>NUCLEOTIDE SEQUENCE [LARGE SCALE GENOMIC DNA]</scope>
    <source>
        <strain evidence="10">DSM 46732</strain>
    </source>
</reference>
<name>A0A1H0W1Z7_9ACTN</name>
<dbReference type="PANTHER" id="PTHR42718">
    <property type="entry name" value="MAJOR FACILITATOR SUPERFAMILY MULTIDRUG TRANSPORTER MFSC"/>
    <property type="match status" value="1"/>
</dbReference>
<evidence type="ECO:0000256" key="3">
    <source>
        <dbReference type="ARBA" id="ARBA00022475"/>
    </source>
</evidence>
<accession>A0A1H0W1Z7</accession>
<dbReference type="GO" id="GO:0005886">
    <property type="term" value="C:plasma membrane"/>
    <property type="evidence" value="ECO:0007669"/>
    <property type="project" value="UniProtKB-SubCell"/>
</dbReference>
<evidence type="ECO:0000256" key="1">
    <source>
        <dbReference type="ARBA" id="ARBA00004651"/>
    </source>
</evidence>
<dbReference type="Pfam" id="PF07690">
    <property type="entry name" value="MFS_1"/>
    <property type="match status" value="1"/>
</dbReference>
<feature type="transmembrane region" description="Helical" evidence="7">
    <location>
        <begin position="317"/>
        <end position="338"/>
    </location>
</feature>
<evidence type="ECO:0000259" key="8">
    <source>
        <dbReference type="PROSITE" id="PS50850"/>
    </source>
</evidence>
<feature type="transmembrane region" description="Helical" evidence="7">
    <location>
        <begin position="154"/>
        <end position="177"/>
    </location>
</feature>
<gene>
    <name evidence="9" type="ORF">SAMN04487905_110128</name>
</gene>
<protein>
    <submittedName>
        <fullName evidence="9">Predicted arabinose efflux permease, MFS family</fullName>
    </submittedName>
</protein>
<dbReference type="EMBL" id="FNJR01000010">
    <property type="protein sequence ID" value="SDP84573.1"/>
    <property type="molecule type" value="Genomic_DNA"/>
</dbReference>
<dbReference type="InterPro" id="IPR011701">
    <property type="entry name" value="MFS"/>
</dbReference>
<feature type="domain" description="Major facilitator superfamily (MFS) profile" evidence="8">
    <location>
        <begin position="26"/>
        <end position="479"/>
    </location>
</feature>
<evidence type="ECO:0000256" key="4">
    <source>
        <dbReference type="ARBA" id="ARBA00022692"/>
    </source>
</evidence>
<dbReference type="InterPro" id="IPR020846">
    <property type="entry name" value="MFS_dom"/>
</dbReference>
<feature type="transmembrane region" description="Helical" evidence="7">
    <location>
        <begin position="26"/>
        <end position="48"/>
    </location>
</feature>
<dbReference type="Gene3D" id="1.20.1720.10">
    <property type="entry name" value="Multidrug resistance protein D"/>
    <property type="match status" value="1"/>
</dbReference>
<feature type="transmembrane region" description="Helical" evidence="7">
    <location>
        <begin position="282"/>
        <end position="305"/>
    </location>
</feature>
<evidence type="ECO:0000256" key="6">
    <source>
        <dbReference type="ARBA" id="ARBA00023136"/>
    </source>
</evidence>
<feature type="transmembrane region" description="Helical" evidence="7">
    <location>
        <begin position="240"/>
        <end position="261"/>
    </location>
</feature>
<dbReference type="Gene3D" id="1.20.1250.20">
    <property type="entry name" value="MFS general substrate transporter like domains"/>
    <property type="match status" value="1"/>
</dbReference>
<evidence type="ECO:0000256" key="2">
    <source>
        <dbReference type="ARBA" id="ARBA00022448"/>
    </source>
</evidence>
<keyword evidence="10" id="KW-1185">Reference proteome</keyword>
<dbReference type="Proteomes" id="UP000199497">
    <property type="component" value="Unassembled WGS sequence"/>
</dbReference>
<feature type="transmembrane region" description="Helical" evidence="7">
    <location>
        <begin position="370"/>
        <end position="394"/>
    </location>
</feature>
<dbReference type="InterPro" id="IPR005829">
    <property type="entry name" value="Sugar_transporter_CS"/>
</dbReference>
<dbReference type="PANTHER" id="PTHR42718:SF46">
    <property type="entry name" value="BLR6921 PROTEIN"/>
    <property type="match status" value="1"/>
</dbReference>
<feature type="transmembrane region" description="Helical" evidence="7">
    <location>
        <begin position="345"/>
        <end position="364"/>
    </location>
</feature>
<dbReference type="STRING" id="405564.SAMN04487905_110128"/>
<evidence type="ECO:0000313" key="10">
    <source>
        <dbReference type="Proteomes" id="UP000199497"/>
    </source>
</evidence>
<dbReference type="InterPro" id="IPR036259">
    <property type="entry name" value="MFS_trans_sf"/>
</dbReference>
<feature type="transmembrane region" description="Helical" evidence="7">
    <location>
        <begin position="92"/>
        <end position="110"/>
    </location>
</feature>
<dbReference type="RefSeq" id="WP_092603120.1">
    <property type="nucleotide sequence ID" value="NZ_FNJR01000010.1"/>
</dbReference>
<keyword evidence="2" id="KW-0813">Transport</keyword>
<feature type="transmembrane region" description="Helical" evidence="7">
    <location>
        <begin position="406"/>
        <end position="431"/>
    </location>
</feature>
<dbReference type="AlphaFoldDB" id="A0A1H0W1Z7"/>
<organism evidence="9 10">
    <name type="scientific">Actinopolyspora xinjiangensis</name>
    <dbReference type="NCBI Taxonomy" id="405564"/>
    <lineage>
        <taxon>Bacteria</taxon>
        <taxon>Bacillati</taxon>
        <taxon>Actinomycetota</taxon>
        <taxon>Actinomycetes</taxon>
        <taxon>Actinopolysporales</taxon>
        <taxon>Actinopolysporaceae</taxon>
        <taxon>Actinopolyspora</taxon>
    </lineage>
</organism>
<dbReference type="SUPFAM" id="SSF103473">
    <property type="entry name" value="MFS general substrate transporter"/>
    <property type="match status" value="1"/>
</dbReference>